<feature type="domain" description="CBM6/CBM35/CBM36-like 1" evidence="2">
    <location>
        <begin position="33"/>
        <end position="180"/>
    </location>
</feature>
<dbReference type="InterPro" id="IPR033801">
    <property type="entry name" value="CBM6-CBM35-CBM36-like_1"/>
</dbReference>
<dbReference type="RefSeq" id="WP_167083020.1">
    <property type="nucleotide sequence ID" value="NZ_BAAADC010000001.1"/>
</dbReference>
<dbReference type="Pfam" id="PF22816">
    <property type="entry name" value="CatAgl_D2"/>
    <property type="match status" value="1"/>
</dbReference>
<feature type="chain" id="PRO_5032448390" description="Pectate lyase superfamily protein domain-containing protein" evidence="1">
    <location>
        <begin position="21"/>
        <end position="569"/>
    </location>
</feature>
<name>A0A846N070_9PROT</name>
<accession>A0A846N070</accession>
<evidence type="ECO:0000313" key="5">
    <source>
        <dbReference type="Proteomes" id="UP000570514"/>
    </source>
</evidence>
<evidence type="ECO:0000259" key="3">
    <source>
        <dbReference type="Pfam" id="PF22816"/>
    </source>
</evidence>
<keyword evidence="1" id="KW-0732">Signal</keyword>
<dbReference type="Pfam" id="PF22815">
    <property type="entry name" value="CatAgl_D1"/>
    <property type="match status" value="1"/>
</dbReference>
<dbReference type="InterPro" id="IPR006626">
    <property type="entry name" value="PbH1"/>
</dbReference>
<dbReference type="EMBL" id="JAASRM010000001">
    <property type="protein sequence ID" value="NIK88885.1"/>
    <property type="molecule type" value="Genomic_DNA"/>
</dbReference>
<dbReference type="InterPro" id="IPR055149">
    <property type="entry name" value="Agl_cat_D2"/>
</dbReference>
<proteinExistence type="predicted"/>
<dbReference type="InterPro" id="IPR011050">
    <property type="entry name" value="Pectin_lyase_fold/virulence"/>
</dbReference>
<dbReference type="AlphaFoldDB" id="A0A846N070"/>
<evidence type="ECO:0000256" key="1">
    <source>
        <dbReference type="SAM" id="SignalP"/>
    </source>
</evidence>
<dbReference type="Gene3D" id="2.160.20.10">
    <property type="entry name" value="Single-stranded right-handed beta-helix, Pectin lyase-like"/>
    <property type="match status" value="1"/>
</dbReference>
<dbReference type="InterPro" id="IPR012334">
    <property type="entry name" value="Pectin_lyas_fold"/>
</dbReference>
<gene>
    <name evidence="4" type="ORF">FHS83_002203</name>
</gene>
<feature type="signal peptide" evidence="1">
    <location>
        <begin position="1"/>
        <end position="20"/>
    </location>
</feature>
<dbReference type="SMART" id="SM00710">
    <property type="entry name" value="PbH1"/>
    <property type="match status" value="4"/>
</dbReference>
<feature type="domain" description="Alpha-1,3-glucanase catalytic" evidence="3">
    <location>
        <begin position="209"/>
        <end position="463"/>
    </location>
</feature>
<evidence type="ECO:0000259" key="2">
    <source>
        <dbReference type="Pfam" id="PF22815"/>
    </source>
</evidence>
<dbReference type="Proteomes" id="UP000570514">
    <property type="component" value="Unassembled WGS sequence"/>
</dbReference>
<protein>
    <recommendedName>
        <fullName evidence="6">Pectate lyase superfamily protein domain-containing protein</fullName>
    </recommendedName>
</protein>
<evidence type="ECO:0008006" key="6">
    <source>
        <dbReference type="Google" id="ProtNLM"/>
    </source>
</evidence>
<organism evidence="4 5">
    <name type="scientific">Rhizomicrobium palustre</name>
    <dbReference type="NCBI Taxonomy" id="189966"/>
    <lineage>
        <taxon>Bacteria</taxon>
        <taxon>Pseudomonadati</taxon>
        <taxon>Pseudomonadota</taxon>
        <taxon>Alphaproteobacteria</taxon>
        <taxon>Micropepsales</taxon>
        <taxon>Micropepsaceae</taxon>
        <taxon>Rhizomicrobium</taxon>
    </lineage>
</organism>
<dbReference type="SUPFAM" id="SSF51126">
    <property type="entry name" value="Pectin lyase-like"/>
    <property type="match status" value="1"/>
</dbReference>
<reference evidence="4 5" key="1">
    <citation type="submission" date="2020-03" db="EMBL/GenBank/DDBJ databases">
        <title>Genomic Encyclopedia of Type Strains, Phase IV (KMG-IV): sequencing the most valuable type-strain genomes for metagenomic binning, comparative biology and taxonomic classification.</title>
        <authorList>
            <person name="Goeker M."/>
        </authorList>
    </citation>
    <scope>NUCLEOTIDE SEQUENCE [LARGE SCALE GENOMIC DNA]</scope>
    <source>
        <strain evidence="4 5">DSM 19867</strain>
    </source>
</reference>
<evidence type="ECO:0000313" key="4">
    <source>
        <dbReference type="EMBL" id="NIK88885.1"/>
    </source>
</evidence>
<comment type="caution">
    <text evidence="4">The sequence shown here is derived from an EMBL/GenBank/DDBJ whole genome shotgun (WGS) entry which is preliminary data.</text>
</comment>
<sequence length="569" mass="62252">MNRRQLLASTALLMAPRLMAASLPPLGAAQLWTSYQAEAMETTGAVLGPAYGPYRIENEAAHQTCVKLNKPGDYLRFTVNDRANTLLLRYCLPDAPDGGGLEDRLEVQVNGKKTAELALTSRFTWLYGDYPFSNNPKEAKPRHFFDDVVLRDIPLAKGDVVTLIKRGAASFCVVDFVDLELAPPPLPRPEEALALTDIPVEGGDYTRALRKLLADAARERKIAYIPPGDYTLTGDIEIPAHVTLQGAGMWHTRFNGDEELYPEPSRRLRFKLTGEKSRLCDFALIGKLIYRNDNEQNDGIFGAGGRDCVVSRLWIEHTKVGMWFYLCRGIRIEGCRLRNTFADGINLCVGTSDCVIEDCSARNTGDDCFAIWPAPSDQGFEAAGPVPGSNLIRRCTGELPFLAQGGAIYGGANNRIEDCLFRDIASGCGILISTTFPTSDAKQDNNFTGETIVGNCRLLRCGGYDHGWTWRGAFQVCLHHKDISGLRVRDLSIEDSFSDGLSIITAPDAKGRRLSDAVFTRVSIMGSAKAEAGHHDIYVAQGVTGAALFQQSELGHVENAAPGFALNRV</sequence>
<keyword evidence="5" id="KW-1185">Reference proteome</keyword>